<dbReference type="InParanoid" id="A0A200QGL5"/>
<accession>A0A200QGL5</accession>
<evidence type="ECO:0000313" key="3">
    <source>
        <dbReference type="Proteomes" id="UP000195402"/>
    </source>
</evidence>
<dbReference type="EMBL" id="MVGT01002051">
    <property type="protein sequence ID" value="OVA09561.1"/>
    <property type="molecule type" value="Genomic_DNA"/>
</dbReference>
<sequence>MGDDGLKWVTMGQETNSSTTESSRDLNLVLQQTDLLRFKRAIMEQETNSFTTESSNNEEDYLNPPLELKRPWSDLPCELLEQIEDPLAIVELLSFRGTCREWRRVASFKASAHHHHQTESSTTTTNQAEQPWFLLYDCIVCVSTNTSYNPQFLGGYKKFVLHVLGRGANEWDKHEFRHLPHLMNIARCAMFSNGIIYFLHSFTTGVAFSLEEKQWKDLLIVQEFLSRVRPKMEDYFSNGDKGKLGLKDIDSLSICGTEIGSDDNDDDDVITYIYNKEIKGTCTRSVDDVEGVMKLHHSREEGIVELLRNEVEVIVEFLRGRPLLHKPKNKCGVPVKNTRVYGSNHDSFCFLQIIAGSVK</sequence>
<comment type="caution">
    <text evidence="2">The sequence shown here is derived from an EMBL/GenBank/DDBJ whole genome shotgun (WGS) entry which is preliminary data.</text>
</comment>
<feature type="compositionally biased region" description="Polar residues" evidence="1">
    <location>
        <begin position="12"/>
        <end position="21"/>
    </location>
</feature>
<proteinExistence type="predicted"/>
<reference evidence="2 3" key="1">
    <citation type="journal article" date="2017" name="Mol. Plant">
        <title>The Genome of Medicinal Plant Macleaya cordata Provides New Insights into Benzylisoquinoline Alkaloids Metabolism.</title>
        <authorList>
            <person name="Liu X."/>
            <person name="Liu Y."/>
            <person name="Huang P."/>
            <person name="Ma Y."/>
            <person name="Qing Z."/>
            <person name="Tang Q."/>
            <person name="Cao H."/>
            <person name="Cheng P."/>
            <person name="Zheng Y."/>
            <person name="Yuan Z."/>
            <person name="Zhou Y."/>
            <person name="Liu J."/>
            <person name="Tang Z."/>
            <person name="Zhuo Y."/>
            <person name="Zhang Y."/>
            <person name="Yu L."/>
            <person name="Huang J."/>
            <person name="Yang P."/>
            <person name="Peng Q."/>
            <person name="Zhang J."/>
            <person name="Jiang W."/>
            <person name="Zhang Z."/>
            <person name="Lin K."/>
            <person name="Ro D.K."/>
            <person name="Chen X."/>
            <person name="Xiong X."/>
            <person name="Shang Y."/>
            <person name="Huang S."/>
            <person name="Zeng J."/>
        </authorList>
    </citation>
    <scope>NUCLEOTIDE SEQUENCE [LARGE SCALE GENOMIC DNA]</scope>
    <source>
        <strain evidence="3">cv. BLH2017</strain>
        <tissue evidence="2">Root</tissue>
    </source>
</reference>
<evidence type="ECO:0000313" key="2">
    <source>
        <dbReference type="EMBL" id="OVA09561.1"/>
    </source>
</evidence>
<dbReference type="InterPro" id="IPR036047">
    <property type="entry name" value="F-box-like_dom_sf"/>
</dbReference>
<dbReference type="AlphaFoldDB" id="A0A200QGL5"/>
<feature type="region of interest" description="Disordered" evidence="1">
    <location>
        <begin position="1"/>
        <end position="24"/>
    </location>
</feature>
<dbReference type="SUPFAM" id="SSF81383">
    <property type="entry name" value="F-box domain"/>
    <property type="match status" value="1"/>
</dbReference>
<dbReference type="Gene3D" id="1.20.1280.50">
    <property type="match status" value="1"/>
</dbReference>
<organism evidence="2 3">
    <name type="scientific">Macleaya cordata</name>
    <name type="common">Five-seeded plume-poppy</name>
    <name type="synonym">Bocconia cordata</name>
    <dbReference type="NCBI Taxonomy" id="56857"/>
    <lineage>
        <taxon>Eukaryota</taxon>
        <taxon>Viridiplantae</taxon>
        <taxon>Streptophyta</taxon>
        <taxon>Embryophyta</taxon>
        <taxon>Tracheophyta</taxon>
        <taxon>Spermatophyta</taxon>
        <taxon>Magnoliopsida</taxon>
        <taxon>Ranunculales</taxon>
        <taxon>Papaveraceae</taxon>
        <taxon>Papaveroideae</taxon>
        <taxon>Macleaya</taxon>
    </lineage>
</organism>
<keyword evidence="3" id="KW-1185">Reference proteome</keyword>
<gene>
    <name evidence="2" type="ORF">BVC80_9101g84</name>
</gene>
<protein>
    <submittedName>
        <fullName evidence="2">F-box domain</fullName>
    </submittedName>
</protein>
<evidence type="ECO:0000256" key="1">
    <source>
        <dbReference type="SAM" id="MobiDB-lite"/>
    </source>
</evidence>
<dbReference type="OrthoDB" id="784120at2759"/>
<dbReference type="Proteomes" id="UP000195402">
    <property type="component" value="Unassembled WGS sequence"/>
</dbReference>
<name>A0A200QGL5_MACCD</name>